<dbReference type="GO" id="GO:0005634">
    <property type="term" value="C:nucleus"/>
    <property type="evidence" value="ECO:0007669"/>
    <property type="project" value="TreeGrafter"/>
</dbReference>
<dbReference type="InterPro" id="IPR037655">
    <property type="entry name" value="POU2AF2"/>
</dbReference>
<feature type="region of interest" description="Disordered" evidence="4">
    <location>
        <begin position="183"/>
        <end position="209"/>
    </location>
</feature>
<dbReference type="GO" id="GO:0070974">
    <property type="term" value="F:POU domain binding"/>
    <property type="evidence" value="ECO:0007669"/>
    <property type="project" value="InterPro"/>
</dbReference>
<dbReference type="RefSeq" id="XP_018598443.1">
    <property type="nucleotide sequence ID" value="XM_018742927.2"/>
</dbReference>
<proteinExistence type="predicted"/>
<evidence type="ECO:0000256" key="2">
    <source>
        <dbReference type="ARBA" id="ARBA00023159"/>
    </source>
</evidence>
<dbReference type="AlphaFoldDB" id="A0A8C9QYQ1"/>
<organism evidence="6 7">
    <name type="scientific">Scleropages formosus</name>
    <name type="common">Asian bonytongue</name>
    <name type="synonym">Osteoglossum formosum</name>
    <dbReference type="NCBI Taxonomy" id="113540"/>
    <lineage>
        <taxon>Eukaryota</taxon>
        <taxon>Metazoa</taxon>
        <taxon>Chordata</taxon>
        <taxon>Craniata</taxon>
        <taxon>Vertebrata</taxon>
        <taxon>Euteleostomi</taxon>
        <taxon>Actinopterygii</taxon>
        <taxon>Neopterygii</taxon>
        <taxon>Teleostei</taxon>
        <taxon>Osteoglossocephala</taxon>
        <taxon>Osteoglossomorpha</taxon>
        <taxon>Osteoglossiformes</taxon>
        <taxon>Osteoglossidae</taxon>
        <taxon>Scleropages</taxon>
    </lineage>
</organism>
<keyword evidence="1" id="KW-0805">Transcription regulation</keyword>
<reference evidence="6" key="3">
    <citation type="submission" date="2025-09" db="UniProtKB">
        <authorList>
            <consortium name="Ensembl"/>
        </authorList>
    </citation>
    <scope>IDENTIFICATION</scope>
</reference>
<protein>
    <recommendedName>
        <fullName evidence="5">OCA domain-containing protein</fullName>
    </recommendedName>
</protein>
<keyword evidence="3" id="KW-0804">Transcription</keyword>
<dbReference type="PANTHER" id="PTHR28376">
    <property type="entry name" value="RGD1562914"/>
    <property type="match status" value="1"/>
</dbReference>
<dbReference type="Proteomes" id="UP000694397">
    <property type="component" value="Chromosome 10"/>
</dbReference>
<reference evidence="6 7" key="1">
    <citation type="submission" date="2019-04" db="EMBL/GenBank/DDBJ databases">
        <authorList>
            <consortium name="Wellcome Sanger Institute Data Sharing"/>
        </authorList>
    </citation>
    <scope>NUCLEOTIDE SEQUENCE [LARGE SCALE GENOMIC DNA]</scope>
</reference>
<dbReference type="GeneID" id="108928789"/>
<dbReference type="OrthoDB" id="9892004at2759"/>
<sequence>METDYTKRVYQGVRVKHTVKDLLAEKRSQQSTSPRFNEATNPSQPAFVPVPAPHMLPGCYSLKRPFIHGTEFSSSHYPSKPPTTEAYSFPLEGKPLTYDPSSTTNYPMDKDNYYPEPFGEYRSSTYPTAAGALFTPSLSSLIPAYSGDPAHVFLRESWEQPEADPGNQMEGFCTEVLAPVPAQSSSVISTSPEPGSPSQCRTSGRSTGLPSPQLYPLQPLEEAHYSAAYLHHHSYTGAPYSTVSTDHTSRMPPLSIEEPDSTTATHSNAHCWANDDTGSSWSLYEFRKAF</sequence>
<dbReference type="GO" id="GO:0043565">
    <property type="term" value="F:sequence-specific DNA binding"/>
    <property type="evidence" value="ECO:0007669"/>
    <property type="project" value="TreeGrafter"/>
</dbReference>
<keyword evidence="2" id="KW-0010">Activator</keyword>
<dbReference type="PANTHER" id="PTHR28376:SF1">
    <property type="entry name" value="POU DOMAIN CLASS 2-ASSOCIATING FACTOR 2"/>
    <property type="match status" value="1"/>
</dbReference>
<reference evidence="6" key="2">
    <citation type="submission" date="2025-08" db="UniProtKB">
        <authorList>
            <consortium name="Ensembl"/>
        </authorList>
    </citation>
    <scope>IDENTIFICATION</scope>
</reference>
<name>A0A8C9QYQ1_SCLFO</name>
<keyword evidence="7" id="KW-1185">Reference proteome</keyword>
<dbReference type="InterPro" id="IPR047571">
    <property type="entry name" value="OCA"/>
</dbReference>
<dbReference type="Ensembl" id="ENSSFOT00015001985.2">
    <property type="protein sequence ID" value="ENSSFOP00015001945.1"/>
    <property type="gene ID" value="ENSSFOG00015001303.2"/>
</dbReference>
<feature type="domain" description="OCA" evidence="5">
    <location>
        <begin position="7"/>
        <end position="29"/>
    </location>
</feature>
<gene>
    <name evidence="6" type="primary">LOC108928789</name>
</gene>
<feature type="compositionally biased region" description="Polar residues" evidence="4">
    <location>
        <begin position="29"/>
        <end position="44"/>
    </location>
</feature>
<evidence type="ECO:0000256" key="3">
    <source>
        <dbReference type="ARBA" id="ARBA00023163"/>
    </source>
</evidence>
<dbReference type="GeneTree" id="ENSGT00940000167856"/>
<feature type="compositionally biased region" description="Polar residues" evidence="4">
    <location>
        <begin position="183"/>
        <end position="208"/>
    </location>
</feature>
<feature type="region of interest" description="Disordered" evidence="4">
    <location>
        <begin position="72"/>
        <end position="92"/>
    </location>
</feature>
<feature type="region of interest" description="Disordered" evidence="4">
    <location>
        <begin position="25"/>
        <end position="48"/>
    </location>
</feature>
<evidence type="ECO:0000313" key="6">
    <source>
        <dbReference type="Ensembl" id="ENSSFOP00015001945.1"/>
    </source>
</evidence>
<accession>A0A8C9QYQ1</accession>
<evidence type="ECO:0000313" key="7">
    <source>
        <dbReference type="Proteomes" id="UP000694397"/>
    </source>
</evidence>
<evidence type="ECO:0000259" key="5">
    <source>
        <dbReference type="PROSITE" id="PS52003"/>
    </source>
</evidence>
<evidence type="ECO:0000256" key="4">
    <source>
        <dbReference type="SAM" id="MobiDB-lite"/>
    </source>
</evidence>
<dbReference type="GO" id="GO:0003713">
    <property type="term" value="F:transcription coactivator activity"/>
    <property type="evidence" value="ECO:0007669"/>
    <property type="project" value="TreeGrafter"/>
</dbReference>
<dbReference type="Pfam" id="PF17721">
    <property type="entry name" value="POU2AF2"/>
    <property type="match status" value="1"/>
</dbReference>
<dbReference type="PROSITE" id="PS52003">
    <property type="entry name" value="OCA"/>
    <property type="match status" value="1"/>
</dbReference>
<evidence type="ECO:0000256" key="1">
    <source>
        <dbReference type="ARBA" id="ARBA00023015"/>
    </source>
</evidence>